<evidence type="ECO:0000256" key="2">
    <source>
        <dbReference type="ARBA" id="ARBA00010992"/>
    </source>
</evidence>
<feature type="transmembrane region" description="Helical" evidence="8">
    <location>
        <begin position="377"/>
        <end position="401"/>
    </location>
</feature>
<proteinExistence type="inferred from homology"/>
<feature type="transmembrane region" description="Helical" evidence="8">
    <location>
        <begin position="413"/>
        <end position="435"/>
    </location>
</feature>
<feature type="domain" description="Major facilitator superfamily (MFS) profile" evidence="9">
    <location>
        <begin position="10"/>
        <end position="466"/>
    </location>
</feature>
<gene>
    <name evidence="10" type="ORF">EI97DRAFT_108300</name>
</gene>
<dbReference type="InterPro" id="IPR003663">
    <property type="entry name" value="Sugar/inositol_transpt"/>
</dbReference>
<feature type="transmembrane region" description="Helical" evidence="8">
    <location>
        <begin position="7"/>
        <end position="32"/>
    </location>
</feature>
<feature type="transmembrane region" description="Helical" evidence="8">
    <location>
        <begin position="265"/>
        <end position="288"/>
    </location>
</feature>
<dbReference type="OrthoDB" id="4142200at2759"/>
<keyword evidence="11" id="KW-1185">Reference proteome</keyword>
<evidence type="ECO:0000259" key="9">
    <source>
        <dbReference type="PROSITE" id="PS50850"/>
    </source>
</evidence>
<sequence length="522" mass="57251">MKTFYNVYAICGFAAIGGALFGFDISSMSGVLGTNAYKNYFHNPTGYRQGGITAAMPAGSLFGALSSSFIADKLSRRTAIQVGALIWVIGAILQTAANGVALLCIGRVIAGVAIGICSAIVPVYQSEIAPKGIRGRVVSLQQWAITWGILIQYFIQYGASFVDGGPKAPNQGTAAFRIPWAIQMFPAVLLFFGMFFFPRSPRWLASKGRWEEALRTLANLHGRGDTTNATVLAEYHEIEEALRFEREQAVTSYKALTQPRIFKRVILGMSIQMWSQLCGMNIMMYYIVYIMRGAGIADELLTSSIQYIINVAMTLPAILWLDRTGRRPAFLLGSFGMMSLLFISGAIQASYGQLNTNPATKDEVSWVLVNKPGPSKGVIACSYLFVATFAATWGPSSWTYPSEIFPAKVRAKAVSLSTASNWTWNCILAFAVPPLLQKINWRMYMIFGTFNGLALIHMFFTAPETKGKSLEEMDDIFDSGIPAWKTAGTGSRLDQLQRDIEKGEVQLTTPIHQENVHAKTGS</sequence>
<evidence type="ECO:0000256" key="6">
    <source>
        <dbReference type="ARBA" id="ARBA00023136"/>
    </source>
</evidence>
<evidence type="ECO:0000313" key="10">
    <source>
        <dbReference type="EMBL" id="KAF2280027.1"/>
    </source>
</evidence>
<dbReference type="InterPro" id="IPR020846">
    <property type="entry name" value="MFS_dom"/>
</dbReference>
<keyword evidence="6 8" id="KW-0472">Membrane</keyword>
<evidence type="ECO:0000256" key="5">
    <source>
        <dbReference type="ARBA" id="ARBA00022989"/>
    </source>
</evidence>
<dbReference type="FunFam" id="1.20.1250.20:FF:000026">
    <property type="entry name" value="MFS quinate transporter QutD"/>
    <property type="match status" value="1"/>
</dbReference>
<feature type="transmembrane region" description="Helical" evidence="8">
    <location>
        <begin position="100"/>
        <end position="124"/>
    </location>
</feature>
<dbReference type="SUPFAM" id="SSF103473">
    <property type="entry name" value="MFS general substrate transporter"/>
    <property type="match status" value="1"/>
</dbReference>
<keyword evidence="4 8" id="KW-0812">Transmembrane</keyword>
<evidence type="ECO:0000256" key="1">
    <source>
        <dbReference type="ARBA" id="ARBA00004141"/>
    </source>
</evidence>
<organism evidence="10 11">
    <name type="scientific">Westerdykella ornata</name>
    <dbReference type="NCBI Taxonomy" id="318751"/>
    <lineage>
        <taxon>Eukaryota</taxon>
        <taxon>Fungi</taxon>
        <taxon>Dikarya</taxon>
        <taxon>Ascomycota</taxon>
        <taxon>Pezizomycotina</taxon>
        <taxon>Dothideomycetes</taxon>
        <taxon>Pleosporomycetidae</taxon>
        <taxon>Pleosporales</taxon>
        <taxon>Sporormiaceae</taxon>
        <taxon>Westerdykella</taxon>
    </lineage>
</organism>
<evidence type="ECO:0000256" key="4">
    <source>
        <dbReference type="ARBA" id="ARBA00022692"/>
    </source>
</evidence>
<protein>
    <submittedName>
        <fullName evidence="10">High affinity glucose transporter</fullName>
    </submittedName>
</protein>
<keyword evidence="5 8" id="KW-1133">Transmembrane helix</keyword>
<dbReference type="AlphaFoldDB" id="A0A6A6JUG4"/>
<evidence type="ECO:0000256" key="3">
    <source>
        <dbReference type="ARBA" id="ARBA00022448"/>
    </source>
</evidence>
<dbReference type="InterPro" id="IPR005828">
    <property type="entry name" value="MFS_sugar_transport-like"/>
</dbReference>
<dbReference type="PROSITE" id="PS00217">
    <property type="entry name" value="SUGAR_TRANSPORT_2"/>
    <property type="match status" value="1"/>
</dbReference>
<dbReference type="GO" id="GO:0005351">
    <property type="term" value="F:carbohydrate:proton symporter activity"/>
    <property type="evidence" value="ECO:0007669"/>
    <property type="project" value="TreeGrafter"/>
</dbReference>
<dbReference type="CDD" id="cd17356">
    <property type="entry name" value="MFS_HXT"/>
    <property type="match status" value="1"/>
</dbReference>
<keyword evidence="3 7" id="KW-0813">Transport</keyword>
<accession>A0A6A6JUG4</accession>
<evidence type="ECO:0000313" key="11">
    <source>
        <dbReference type="Proteomes" id="UP000800097"/>
    </source>
</evidence>
<dbReference type="EMBL" id="ML986485">
    <property type="protein sequence ID" value="KAF2280027.1"/>
    <property type="molecule type" value="Genomic_DNA"/>
</dbReference>
<reference evidence="10" key="1">
    <citation type="journal article" date="2020" name="Stud. Mycol.">
        <title>101 Dothideomycetes genomes: a test case for predicting lifestyles and emergence of pathogens.</title>
        <authorList>
            <person name="Haridas S."/>
            <person name="Albert R."/>
            <person name="Binder M."/>
            <person name="Bloem J."/>
            <person name="Labutti K."/>
            <person name="Salamov A."/>
            <person name="Andreopoulos B."/>
            <person name="Baker S."/>
            <person name="Barry K."/>
            <person name="Bills G."/>
            <person name="Bluhm B."/>
            <person name="Cannon C."/>
            <person name="Castanera R."/>
            <person name="Culley D."/>
            <person name="Daum C."/>
            <person name="Ezra D."/>
            <person name="Gonzalez J."/>
            <person name="Henrissat B."/>
            <person name="Kuo A."/>
            <person name="Liang C."/>
            <person name="Lipzen A."/>
            <person name="Lutzoni F."/>
            <person name="Magnuson J."/>
            <person name="Mondo S."/>
            <person name="Nolan M."/>
            <person name="Ohm R."/>
            <person name="Pangilinan J."/>
            <person name="Park H.-J."/>
            <person name="Ramirez L."/>
            <person name="Alfaro M."/>
            <person name="Sun H."/>
            <person name="Tritt A."/>
            <person name="Yoshinaga Y."/>
            <person name="Zwiers L.-H."/>
            <person name="Turgeon B."/>
            <person name="Goodwin S."/>
            <person name="Spatafora J."/>
            <person name="Crous P."/>
            <person name="Grigoriev I."/>
        </authorList>
    </citation>
    <scope>NUCLEOTIDE SEQUENCE</scope>
    <source>
        <strain evidence="10">CBS 379.55</strain>
    </source>
</reference>
<feature type="transmembrane region" description="Helical" evidence="8">
    <location>
        <begin position="52"/>
        <end position="71"/>
    </location>
</feature>
<dbReference type="NCBIfam" id="TIGR00879">
    <property type="entry name" value="SP"/>
    <property type="match status" value="1"/>
</dbReference>
<feature type="transmembrane region" description="Helical" evidence="8">
    <location>
        <begin position="441"/>
        <end position="460"/>
    </location>
</feature>
<dbReference type="InterPro" id="IPR036259">
    <property type="entry name" value="MFS_trans_sf"/>
</dbReference>
<comment type="similarity">
    <text evidence="2 7">Belongs to the major facilitator superfamily. Sugar transporter (TC 2.A.1.1) family.</text>
</comment>
<dbReference type="Gene3D" id="1.20.1250.20">
    <property type="entry name" value="MFS general substrate transporter like domains"/>
    <property type="match status" value="1"/>
</dbReference>
<dbReference type="PANTHER" id="PTHR48022:SF35">
    <property type="entry name" value="MAJOR FACILITATOR SUPERFAMILY (MFS) PROFILE DOMAIN-CONTAINING PROTEIN"/>
    <property type="match status" value="1"/>
</dbReference>
<evidence type="ECO:0000256" key="7">
    <source>
        <dbReference type="RuleBase" id="RU003346"/>
    </source>
</evidence>
<dbReference type="GO" id="GO:0016020">
    <property type="term" value="C:membrane"/>
    <property type="evidence" value="ECO:0007669"/>
    <property type="project" value="UniProtKB-SubCell"/>
</dbReference>
<evidence type="ECO:0000256" key="8">
    <source>
        <dbReference type="SAM" id="Phobius"/>
    </source>
</evidence>
<dbReference type="RefSeq" id="XP_033657566.1">
    <property type="nucleotide sequence ID" value="XM_033792951.1"/>
</dbReference>
<dbReference type="PRINTS" id="PR00171">
    <property type="entry name" value="SUGRTRNSPORT"/>
</dbReference>
<dbReference type="InterPro" id="IPR005829">
    <property type="entry name" value="Sugar_transporter_CS"/>
</dbReference>
<dbReference type="Proteomes" id="UP000800097">
    <property type="component" value="Unassembled WGS sequence"/>
</dbReference>
<feature type="transmembrane region" description="Helical" evidence="8">
    <location>
        <begin position="78"/>
        <end position="94"/>
    </location>
</feature>
<dbReference type="PROSITE" id="PS50850">
    <property type="entry name" value="MFS"/>
    <property type="match status" value="1"/>
</dbReference>
<feature type="transmembrane region" description="Helical" evidence="8">
    <location>
        <begin position="300"/>
        <end position="321"/>
    </location>
</feature>
<comment type="subcellular location">
    <subcellularLocation>
        <location evidence="1">Membrane</location>
        <topology evidence="1">Multi-pass membrane protein</topology>
    </subcellularLocation>
</comment>
<feature type="transmembrane region" description="Helical" evidence="8">
    <location>
        <begin position="175"/>
        <end position="197"/>
    </location>
</feature>
<feature type="transmembrane region" description="Helical" evidence="8">
    <location>
        <begin position="328"/>
        <end position="351"/>
    </location>
</feature>
<feature type="transmembrane region" description="Helical" evidence="8">
    <location>
        <begin position="136"/>
        <end position="155"/>
    </location>
</feature>
<name>A0A6A6JUG4_WESOR</name>
<dbReference type="Pfam" id="PF00083">
    <property type="entry name" value="Sugar_tr"/>
    <property type="match status" value="1"/>
</dbReference>
<dbReference type="PANTHER" id="PTHR48022">
    <property type="entry name" value="PLASTIDIC GLUCOSE TRANSPORTER 4"/>
    <property type="match status" value="1"/>
</dbReference>
<keyword evidence="10" id="KW-0762">Sugar transport</keyword>
<dbReference type="InterPro" id="IPR050360">
    <property type="entry name" value="MFS_Sugar_Transporters"/>
</dbReference>
<dbReference type="GeneID" id="54546126"/>